<dbReference type="AlphaFoldDB" id="A0A413YQK1"/>
<comment type="caution">
    <text evidence="1">The sequence shown here is derived from an EMBL/GenBank/DDBJ whole genome shotgun (WGS) entry which is preliminary data.</text>
</comment>
<evidence type="ECO:0000313" key="2">
    <source>
        <dbReference type="Proteomes" id="UP000285844"/>
    </source>
</evidence>
<dbReference type="EMBL" id="QSHM01000024">
    <property type="protein sequence ID" value="RHC11363.1"/>
    <property type="molecule type" value="Genomic_DNA"/>
</dbReference>
<evidence type="ECO:0000313" key="1">
    <source>
        <dbReference type="EMBL" id="RHC11363.1"/>
    </source>
</evidence>
<gene>
    <name evidence="1" type="ORF">DW858_13925</name>
</gene>
<name>A0A413YQK1_9FIRM</name>
<dbReference type="Proteomes" id="UP000285844">
    <property type="component" value="Unassembled WGS sequence"/>
</dbReference>
<reference evidence="1 2" key="1">
    <citation type="submission" date="2018-08" db="EMBL/GenBank/DDBJ databases">
        <title>A genome reference for cultivated species of the human gut microbiota.</title>
        <authorList>
            <person name="Zou Y."/>
            <person name="Xue W."/>
            <person name="Luo G."/>
        </authorList>
    </citation>
    <scope>NUCLEOTIDE SEQUENCE [LARGE SCALE GENOMIC DNA]</scope>
    <source>
        <strain evidence="1 2">AM37-3BH</strain>
    </source>
</reference>
<accession>A0A413YQK1</accession>
<protein>
    <submittedName>
        <fullName evidence="1">Uncharacterized protein</fullName>
    </submittedName>
</protein>
<sequence>MSWAMAFTEIPDMIATAILGLTDNKILIFEKCGLSVWWSASFDLPINKYYDIINYYVEKE</sequence>
<organism evidence="1 2">
    <name type="scientific">Lachnospira eligens</name>
    <dbReference type="NCBI Taxonomy" id="39485"/>
    <lineage>
        <taxon>Bacteria</taxon>
        <taxon>Bacillati</taxon>
        <taxon>Bacillota</taxon>
        <taxon>Clostridia</taxon>
        <taxon>Lachnospirales</taxon>
        <taxon>Lachnospiraceae</taxon>
        <taxon>Lachnospira</taxon>
    </lineage>
</organism>
<proteinExistence type="predicted"/>